<dbReference type="EMBL" id="BLKT01000003">
    <property type="protein sequence ID" value="GFG59499.1"/>
    <property type="molecule type" value="Genomic_DNA"/>
</dbReference>
<dbReference type="PANTHER" id="PTHR34106">
    <property type="entry name" value="GLYCOSIDASE"/>
    <property type="match status" value="1"/>
</dbReference>
<evidence type="ECO:0000313" key="4">
    <source>
        <dbReference type="EMBL" id="GFG59499.1"/>
    </source>
</evidence>
<accession>A0A7I9WPK4</accession>
<comment type="similarity">
    <text evidence="3">Belongs to the glycosyl hydrolase 130 family.</text>
</comment>
<evidence type="ECO:0000256" key="2">
    <source>
        <dbReference type="ARBA" id="ARBA00022679"/>
    </source>
</evidence>
<dbReference type="Proteomes" id="UP000465241">
    <property type="component" value="Unassembled WGS sequence"/>
</dbReference>
<keyword evidence="4" id="KW-0378">Hydrolase</keyword>
<protein>
    <submittedName>
        <fullName evidence="4">Glycosidase</fullName>
    </submittedName>
</protein>
<sequence length="490" mass="53166">MTAVSAPVTRIPQRLTADPARVIARLFVPGQEGFDHQDSRAAAVVARIMALDEDTVLASVHELLGRFAPRHRDLRGTFLRHASELVDRLDPAVEISDERMLLMGATFTNEYAIEGAAVCNPSMVAHPDQRGVAHGSVRFVMSVRGIGEGHRSSIGFRTGIIDETGHPHIDPAAGLATVGDTRATTLEAAVFRAELSTTDAGEAADFVLDGLGGHFTRAELDAQLARLLAHRSTRGRARQVVDIMAQFADRFYAVGFDSQIPLPERVLWPAMPVESQGMEDARFARFVDDNGSSTYYATYTAYSGSHISQQLLQTDDFQRFTTTPMVGRAASNKGLALFPRRIGGRYAALSRADRESNAIAFSDHPNVWTQTSGCQRSREEWEVMHLGNCGSPIETEAGWLVLTHGVGPMRTYRMGALVLDLDDPTQIVGRLRDPLIEPAVDEQNGYVPNVVYSCGAMVHADTLVVPYGIGDAAIGMATIPLPELLAAFTG</sequence>
<dbReference type="GO" id="GO:0016798">
    <property type="term" value="F:hydrolase activity, acting on glycosyl bonds"/>
    <property type="evidence" value="ECO:0007669"/>
    <property type="project" value="UniProtKB-KW"/>
</dbReference>
<reference evidence="4 5" key="1">
    <citation type="journal article" date="2019" name="Emerg. Microbes Infect.">
        <title>Comprehensive subspecies identification of 175 nontuberculous mycobacteria species based on 7547 genomic profiles.</title>
        <authorList>
            <person name="Matsumoto Y."/>
            <person name="Kinjo T."/>
            <person name="Motooka D."/>
            <person name="Nabeya D."/>
            <person name="Jung N."/>
            <person name="Uechi K."/>
            <person name="Horii T."/>
            <person name="Iida T."/>
            <person name="Fujita J."/>
            <person name="Nakamura S."/>
        </authorList>
    </citation>
    <scope>NUCLEOTIDE SEQUENCE [LARGE SCALE GENOMIC DNA]</scope>
    <source>
        <strain evidence="4 5">JCM 13392</strain>
    </source>
</reference>
<dbReference type="GO" id="GO:0016757">
    <property type="term" value="F:glycosyltransferase activity"/>
    <property type="evidence" value="ECO:0007669"/>
    <property type="project" value="UniProtKB-KW"/>
</dbReference>
<comment type="caution">
    <text evidence="4">The sequence shown here is derived from an EMBL/GenBank/DDBJ whole genome shotgun (WGS) entry which is preliminary data.</text>
</comment>
<dbReference type="AlphaFoldDB" id="A0A7I9WPK4"/>
<dbReference type="PANTHER" id="PTHR34106:SF4">
    <property type="entry name" value="BLL5143 PROTEIN"/>
    <property type="match status" value="1"/>
</dbReference>
<keyword evidence="4" id="KW-0326">Glycosidase</keyword>
<evidence type="ECO:0000256" key="1">
    <source>
        <dbReference type="ARBA" id="ARBA00022676"/>
    </source>
</evidence>
<organism evidence="4 5">
    <name type="scientific">Mycolicibacterium murale</name>
    <dbReference type="NCBI Taxonomy" id="182220"/>
    <lineage>
        <taxon>Bacteria</taxon>
        <taxon>Bacillati</taxon>
        <taxon>Actinomycetota</taxon>
        <taxon>Actinomycetes</taxon>
        <taxon>Mycobacteriales</taxon>
        <taxon>Mycobacteriaceae</taxon>
        <taxon>Mycolicibacterium</taxon>
    </lineage>
</organism>
<dbReference type="RefSeq" id="WP_246243984.1">
    <property type="nucleotide sequence ID" value="NZ_BAAAMC010000017.1"/>
</dbReference>
<keyword evidence="2" id="KW-0808">Transferase</keyword>
<evidence type="ECO:0000313" key="5">
    <source>
        <dbReference type="Proteomes" id="UP000465241"/>
    </source>
</evidence>
<keyword evidence="5" id="KW-1185">Reference proteome</keyword>
<name>A0A7I9WPK4_9MYCO</name>
<dbReference type="SUPFAM" id="SSF75005">
    <property type="entry name" value="Arabinanase/levansucrase/invertase"/>
    <property type="match status" value="1"/>
</dbReference>
<dbReference type="InterPro" id="IPR023296">
    <property type="entry name" value="Glyco_hydro_beta-prop_sf"/>
</dbReference>
<evidence type="ECO:0000256" key="3">
    <source>
        <dbReference type="ARBA" id="ARBA00024356"/>
    </source>
</evidence>
<dbReference type="CDD" id="cd18613">
    <property type="entry name" value="GH130"/>
    <property type="match status" value="1"/>
</dbReference>
<gene>
    <name evidence="4" type="ORF">MMUR_36350</name>
</gene>
<dbReference type="InterPro" id="IPR007184">
    <property type="entry name" value="Mannoside_phosphorylase"/>
</dbReference>
<dbReference type="Gene3D" id="2.115.10.20">
    <property type="entry name" value="Glycosyl hydrolase domain, family 43"/>
    <property type="match status" value="1"/>
</dbReference>
<dbReference type="Pfam" id="PF04041">
    <property type="entry name" value="Glyco_hydro_130"/>
    <property type="match status" value="1"/>
</dbReference>
<keyword evidence="1" id="KW-0328">Glycosyltransferase</keyword>
<proteinExistence type="inferred from homology"/>